<dbReference type="Pfam" id="PF02687">
    <property type="entry name" value="FtsX"/>
    <property type="match status" value="1"/>
</dbReference>
<keyword evidence="3" id="KW-1003">Cell membrane</keyword>
<dbReference type="NCBIfam" id="TIGR01185">
    <property type="entry name" value="devC"/>
    <property type="match status" value="1"/>
</dbReference>
<gene>
    <name evidence="10" type="primary">devC</name>
    <name evidence="10" type="ORF">V5E97_06060</name>
</gene>
<evidence type="ECO:0000259" key="9">
    <source>
        <dbReference type="Pfam" id="PF12704"/>
    </source>
</evidence>
<keyword evidence="2" id="KW-0813">Transport</keyword>
<dbReference type="InterPro" id="IPR051125">
    <property type="entry name" value="ABC-4/HrtB_transporter"/>
</dbReference>
<keyword evidence="6 7" id="KW-0472">Membrane</keyword>
<feature type="transmembrane region" description="Helical" evidence="7">
    <location>
        <begin position="312"/>
        <end position="336"/>
    </location>
</feature>
<keyword evidence="5 7" id="KW-1133">Transmembrane helix</keyword>
<dbReference type="EMBL" id="CP155447">
    <property type="protein sequence ID" value="XBH05582.1"/>
    <property type="molecule type" value="Genomic_DNA"/>
</dbReference>
<accession>A0AAU7CKW8</accession>
<dbReference type="PANTHER" id="PTHR43738:SF1">
    <property type="entry name" value="HEMIN TRANSPORT SYSTEM PERMEASE PROTEIN HRTB-RELATED"/>
    <property type="match status" value="1"/>
</dbReference>
<evidence type="ECO:0000259" key="8">
    <source>
        <dbReference type="Pfam" id="PF02687"/>
    </source>
</evidence>
<evidence type="ECO:0000256" key="2">
    <source>
        <dbReference type="ARBA" id="ARBA00022448"/>
    </source>
</evidence>
<name>A0AAU7CKW8_9BACT</name>
<dbReference type="PANTHER" id="PTHR43738">
    <property type="entry name" value="ABC TRANSPORTER, MEMBRANE PROTEIN"/>
    <property type="match status" value="1"/>
</dbReference>
<feature type="domain" description="MacB-like periplasmic core" evidence="9">
    <location>
        <begin position="26"/>
        <end position="237"/>
    </location>
</feature>
<dbReference type="Pfam" id="PF12704">
    <property type="entry name" value="MacB_PCD"/>
    <property type="match status" value="1"/>
</dbReference>
<evidence type="ECO:0000256" key="6">
    <source>
        <dbReference type="ARBA" id="ARBA00023136"/>
    </source>
</evidence>
<feature type="transmembrane region" description="Helical" evidence="7">
    <location>
        <begin position="356"/>
        <end position="376"/>
    </location>
</feature>
<feature type="transmembrane region" description="Helical" evidence="7">
    <location>
        <begin position="21"/>
        <end position="41"/>
    </location>
</feature>
<comment type="subcellular location">
    <subcellularLocation>
        <location evidence="1">Cell membrane</location>
        <topology evidence="1">Multi-pass membrane protein</topology>
    </subcellularLocation>
</comment>
<organism evidence="10">
    <name type="scientific">Singulisphaera sp. Ch08</name>
    <dbReference type="NCBI Taxonomy" id="3120278"/>
    <lineage>
        <taxon>Bacteria</taxon>
        <taxon>Pseudomonadati</taxon>
        <taxon>Planctomycetota</taxon>
        <taxon>Planctomycetia</taxon>
        <taxon>Isosphaerales</taxon>
        <taxon>Isosphaeraceae</taxon>
        <taxon>Singulisphaera</taxon>
    </lineage>
</organism>
<reference evidence="10" key="1">
    <citation type="submission" date="2024-05" db="EMBL/GenBank/DDBJ databases">
        <title>Planctomycetes of the genus Singulisphaera possess chitinolytic capabilities.</title>
        <authorList>
            <person name="Ivanova A."/>
        </authorList>
    </citation>
    <scope>NUCLEOTIDE SEQUENCE</scope>
    <source>
        <strain evidence="10">Ch08T</strain>
    </source>
</reference>
<feature type="transmembrane region" description="Helical" evidence="7">
    <location>
        <begin position="267"/>
        <end position="288"/>
    </location>
</feature>
<protein>
    <submittedName>
        <fullName evidence="10">ABC transporter permease DevC</fullName>
    </submittedName>
</protein>
<evidence type="ECO:0000313" key="10">
    <source>
        <dbReference type="EMBL" id="XBH05582.1"/>
    </source>
</evidence>
<dbReference type="AlphaFoldDB" id="A0AAU7CKW8"/>
<evidence type="ECO:0000256" key="1">
    <source>
        <dbReference type="ARBA" id="ARBA00004651"/>
    </source>
</evidence>
<evidence type="ECO:0000256" key="4">
    <source>
        <dbReference type="ARBA" id="ARBA00022692"/>
    </source>
</evidence>
<dbReference type="InterPro" id="IPR005891">
    <property type="entry name" value="DevC"/>
</dbReference>
<proteinExistence type="predicted"/>
<dbReference type="RefSeq" id="WP_406698413.1">
    <property type="nucleotide sequence ID" value="NZ_CP155447.1"/>
</dbReference>
<dbReference type="PIRSF" id="PIRSF031773">
    <property type="entry name" value="DevC"/>
    <property type="match status" value="1"/>
</dbReference>
<evidence type="ECO:0000256" key="7">
    <source>
        <dbReference type="SAM" id="Phobius"/>
    </source>
</evidence>
<dbReference type="GO" id="GO:0005886">
    <property type="term" value="C:plasma membrane"/>
    <property type="evidence" value="ECO:0007669"/>
    <property type="project" value="UniProtKB-SubCell"/>
</dbReference>
<dbReference type="InterPro" id="IPR003838">
    <property type="entry name" value="ABC3_permease_C"/>
</dbReference>
<keyword evidence="4 7" id="KW-0812">Transmembrane</keyword>
<sequence length="389" mass="42926">MFRQRRIPLAWRNLTENKWRLAASTAGAAFAVVLMLLQNGFRNALLDNMSGLIAHMDGELFLTNRLRYMVSHPAPFPRRRLEQALGADDVRAASPLYIDAEQSRWRNPLTGISRGIRVVAFPPRDDVLDLAAVRSQRDDWDRPEVALADERSKETLYGPLRAGTVSELQGKRLRIVGTFTLGTDFRSNGTLLLSEQNMLAYYPERRGGSWGETAIDVGVLRLRPGADLARVQEDLKARLPADVIVLSKPEFIAKEQQFWENAAPLGAVFNIGVVMGFIVGLAICYQVLFSEICDRIAEFATLKAMGYSNRELFLIVVAESVYLAFLGFGAGLAVSVGLFRWLQDLTGLEMSLKPGGLALILALTVAMCVLAGSLAARRLLAVDPAELYG</sequence>
<evidence type="ECO:0000256" key="5">
    <source>
        <dbReference type="ARBA" id="ARBA00022989"/>
    </source>
</evidence>
<dbReference type="InterPro" id="IPR025857">
    <property type="entry name" value="MacB_PCD"/>
</dbReference>
<evidence type="ECO:0000256" key="3">
    <source>
        <dbReference type="ARBA" id="ARBA00022475"/>
    </source>
</evidence>
<feature type="domain" description="ABC3 transporter permease C-terminal" evidence="8">
    <location>
        <begin position="272"/>
        <end position="382"/>
    </location>
</feature>